<dbReference type="PROSITE" id="PS00436">
    <property type="entry name" value="PEROXIDASE_2"/>
    <property type="match status" value="1"/>
</dbReference>
<name>A0A182JG66_ANOAO</name>
<evidence type="ECO:0000256" key="1">
    <source>
        <dbReference type="SAM" id="MobiDB-lite"/>
    </source>
</evidence>
<sequence>MILSSLCSTSPLRRCADLLAGHRQEKKPISRKTAPAAVSDLRMLWHDAMSLSRWKIIFLASYNSLDPMPMPCHDLSKGSPGCCWETPPVYSESQAQISTKNNTPSARDKLALQLDTGKAQPRLRTRHRSSVDVSDSAEAARSSNNRSDRRNALAKRLHTASLGFDTSPSQRMTLMTIARSPIAIGNAIVQIVCARRRSFAAIIAAHRQDPSSRKRVSGQDRPPIRFLSVFVRSFCRKAPHSAAATHRTDGGSNYA</sequence>
<dbReference type="EnsemblMetazoa" id="AATE017492-RA">
    <property type="protein sequence ID" value="AATE017492-PA.1"/>
    <property type="gene ID" value="AATE017492"/>
</dbReference>
<organism evidence="2">
    <name type="scientific">Anopheles atroparvus</name>
    <name type="common">European mosquito</name>
    <dbReference type="NCBI Taxonomy" id="41427"/>
    <lineage>
        <taxon>Eukaryota</taxon>
        <taxon>Metazoa</taxon>
        <taxon>Ecdysozoa</taxon>
        <taxon>Arthropoda</taxon>
        <taxon>Hexapoda</taxon>
        <taxon>Insecta</taxon>
        <taxon>Pterygota</taxon>
        <taxon>Neoptera</taxon>
        <taxon>Endopterygota</taxon>
        <taxon>Diptera</taxon>
        <taxon>Nematocera</taxon>
        <taxon>Culicoidea</taxon>
        <taxon>Culicidae</taxon>
        <taxon>Anophelinae</taxon>
        <taxon>Anopheles</taxon>
    </lineage>
</organism>
<protein>
    <submittedName>
        <fullName evidence="2">Uncharacterized protein</fullName>
    </submittedName>
</protein>
<reference evidence="2" key="1">
    <citation type="submission" date="2022-08" db="UniProtKB">
        <authorList>
            <consortium name="EnsemblMetazoa"/>
        </authorList>
    </citation>
    <scope>IDENTIFICATION</scope>
    <source>
        <strain evidence="2">EBRO</strain>
    </source>
</reference>
<feature type="compositionally biased region" description="Low complexity" evidence="1">
    <location>
        <begin position="131"/>
        <end position="145"/>
    </location>
</feature>
<dbReference type="VEuPathDB" id="VectorBase:AATE017492"/>
<evidence type="ECO:0000313" key="2">
    <source>
        <dbReference type="EnsemblMetazoa" id="AATE017492-PA.1"/>
    </source>
</evidence>
<dbReference type="InterPro" id="IPR019794">
    <property type="entry name" value="Peroxidases_AS"/>
</dbReference>
<proteinExistence type="predicted"/>
<accession>A0A182JG66</accession>
<feature type="region of interest" description="Disordered" evidence="1">
    <location>
        <begin position="115"/>
        <end position="151"/>
    </location>
</feature>
<dbReference type="AlphaFoldDB" id="A0A182JG66"/>
<dbReference type="GO" id="GO:0004601">
    <property type="term" value="F:peroxidase activity"/>
    <property type="evidence" value="ECO:0007669"/>
    <property type="project" value="InterPro"/>
</dbReference>